<reference evidence="2" key="1">
    <citation type="submission" date="2017-09" db="EMBL/GenBank/DDBJ databases">
        <title>Depth-based differentiation of microbial function through sediment-hosted aquifers and enrichment of novel symbionts in the deep terrestrial subsurface.</title>
        <authorList>
            <person name="Probst A.J."/>
            <person name="Ladd B."/>
            <person name="Jarett J.K."/>
            <person name="Geller-Mcgrath D.E."/>
            <person name="Sieber C.M.K."/>
            <person name="Emerson J.B."/>
            <person name="Anantharaman K."/>
            <person name="Thomas B.C."/>
            <person name="Malmstrom R."/>
            <person name="Stieglmeier M."/>
            <person name="Klingl A."/>
            <person name="Woyke T."/>
            <person name="Ryan C.M."/>
            <person name="Banfield J.F."/>
        </authorList>
    </citation>
    <scope>NUCLEOTIDE SEQUENCE [LARGE SCALE GENOMIC DNA]</scope>
</reference>
<evidence type="ECO:0000313" key="2">
    <source>
        <dbReference type="Proteomes" id="UP000230078"/>
    </source>
</evidence>
<organism evidence="1 2">
    <name type="scientific">Candidatus Magasanikbacteria bacterium CG_4_10_14_0_2_um_filter_41_31</name>
    <dbReference type="NCBI Taxonomy" id="1974639"/>
    <lineage>
        <taxon>Bacteria</taxon>
        <taxon>Candidatus Magasanikiibacteriota</taxon>
    </lineage>
</organism>
<accession>A0A2M7V345</accession>
<dbReference type="EMBL" id="PFPI01000043">
    <property type="protein sequence ID" value="PIZ92885.1"/>
    <property type="molecule type" value="Genomic_DNA"/>
</dbReference>
<sequence length="87" mass="9782">MHLTAPPNAPATCAHFALFIKTKNIDANSVIRTAREGRAVTHDVDDGTEIFWVVFVDDGDNIVRGLSEEQLRDEILRRRGGILSQHW</sequence>
<name>A0A2M7V345_9BACT</name>
<proteinExistence type="predicted"/>
<protein>
    <submittedName>
        <fullName evidence="1">Uncharacterized protein</fullName>
    </submittedName>
</protein>
<dbReference type="Proteomes" id="UP000230078">
    <property type="component" value="Unassembled WGS sequence"/>
</dbReference>
<evidence type="ECO:0000313" key="1">
    <source>
        <dbReference type="EMBL" id="PIZ92885.1"/>
    </source>
</evidence>
<dbReference type="AlphaFoldDB" id="A0A2M7V345"/>
<comment type="caution">
    <text evidence="1">The sequence shown here is derived from an EMBL/GenBank/DDBJ whole genome shotgun (WGS) entry which is preliminary data.</text>
</comment>
<gene>
    <name evidence="1" type="ORF">COX83_03270</name>
</gene>